<reference evidence="1 2" key="1">
    <citation type="submission" date="2018-09" db="EMBL/GenBank/DDBJ databases">
        <title>Paenibacillus aracenensis nov. sp. isolated from a cave in southern Spain.</title>
        <authorList>
            <person name="Jurado V."/>
            <person name="Gutierrez-Patricio S."/>
            <person name="Gonzalez-Pimentel J.L."/>
            <person name="Miller A.Z."/>
            <person name="Laiz L."/>
            <person name="Saiz-Jimenez C."/>
        </authorList>
    </citation>
    <scope>NUCLEOTIDE SEQUENCE [LARGE SCALE GENOMIC DNA]</scope>
    <source>
        <strain evidence="1 2">DSM 22867</strain>
    </source>
</reference>
<proteinExistence type="predicted"/>
<dbReference type="Proteomes" id="UP000266482">
    <property type="component" value="Unassembled WGS sequence"/>
</dbReference>
<keyword evidence="2" id="KW-1185">Reference proteome</keyword>
<gene>
    <name evidence="1" type="ORF">D3P08_22155</name>
</gene>
<sequence>MPSEAFSSPPHPTNLRIKKILDPEHPLCRDDVIWMLGYIKKKVADEDPSLMGLSQPRLMQNFLYFAEAAMALIQRRAYCEQEADRLRLWLKQAAHGLIPES</sequence>
<protein>
    <submittedName>
        <fullName evidence="1">Uncharacterized protein</fullName>
    </submittedName>
</protein>
<dbReference type="EMBL" id="QXQA01000017">
    <property type="protein sequence ID" value="RIX49973.1"/>
    <property type="molecule type" value="Genomic_DNA"/>
</dbReference>
<name>A0A3A1UUN9_9BACL</name>
<dbReference type="RefSeq" id="WP_119602301.1">
    <property type="nucleotide sequence ID" value="NZ_QXQA01000017.1"/>
</dbReference>
<evidence type="ECO:0000313" key="2">
    <source>
        <dbReference type="Proteomes" id="UP000266482"/>
    </source>
</evidence>
<comment type="caution">
    <text evidence="1">The sequence shown here is derived from an EMBL/GenBank/DDBJ whole genome shotgun (WGS) entry which is preliminary data.</text>
</comment>
<organism evidence="1 2">
    <name type="scientific">Paenibacillus nanensis</name>
    <dbReference type="NCBI Taxonomy" id="393251"/>
    <lineage>
        <taxon>Bacteria</taxon>
        <taxon>Bacillati</taxon>
        <taxon>Bacillota</taxon>
        <taxon>Bacilli</taxon>
        <taxon>Bacillales</taxon>
        <taxon>Paenibacillaceae</taxon>
        <taxon>Paenibacillus</taxon>
    </lineage>
</organism>
<dbReference type="AlphaFoldDB" id="A0A3A1UUN9"/>
<evidence type="ECO:0000313" key="1">
    <source>
        <dbReference type="EMBL" id="RIX49973.1"/>
    </source>
</evidence>
<dbReference type="OrthoDB" id="2679120at2"/>
<accession>A0A3A1UUN9</accession>